<dbReference type="EMBL" id="JAGTXO010000010">
    <property type="protein sequence ID" value="KAG8465386.1"/>
    <property type="molecule type" value="Genomic_DNA"/>
</dbReference>
<comment type="caution">
    <text evidence="4">The sequence shown here is derived from an EMBL/GenBank/DDBJ whole genome shotgun (WGS) entry which is preliminary data.</text>
</comment>
<dbReference type="Pfam" id="PF17830">
    <property type="entry name" value="STI1-HOP_DP"/>
    <property type="match status" value="1"/>
</dbReference>
<dbReference type="OMA" id="ELMSEYM"/>
<dbReference type="Proteomes" id="UP000751190">
    <property type="component" value="Unassembled WGS sequence"/>
</dbReference>
<proteinExistence type="predicted"/>
<evidence type="ECO:0000256" key="1">
    <source>
        <dbReference type="ARBA" id="ARBA00022737"/>
    </source>
</evidence>
<feature type="region of interest" description="Disordered" evidence="2">
    <location>
        <begin position="1"/>
        <end position="54"/>
    </location>
</feature>
<evidence type="ECO:0000256" key="2">
    <source>
        <dbReference type="SAM" id="MobiDB-lite"/>
    </source>
</evidence>
<feature type="compositionally biased region" description="Low complexity" evidence="2">
    <location>
        <begin position="30"/>
        <end position="48"/>
    </location>
</feature>
<dbReference type="OrthoDB" id="71407at2759"/>
<dbReference type="InterPro" id="IPR041243">
    <property type="entry name" value="STI1/HOP_DP"/>
</dbReference>
<dbReference type="AlphaFoldDB" id="A0A8J5XB70"/>
<evidence type="ECO:0000313" key="4">
    <source>
        <dbReference type="EMBL" id="KAG8465386.1"/>
    </source>
</evidence>
<organism evidence="4 5">
    <name type="scientific">Diacronema lutheri</name>
    <name type="common">Unicellular marine alga</name>
    <name type="synonym">Monochrysis lutheri</name>
    <dbReference type="NCBI Taxonomy" id="2081491"/>
    <lineage>
        <taxon>Eukaryota</taxon>
        <taxon>Haptista</taxon>
        <taxon>Haptophyta</taxon>
        <taxon>Pavlovophyceae</taxon>
        <taxon>Pavlovales</taxon>
        <taxon>Pavlovaceae</taxon>
        <taxon>Diacronema</taxon>
    </lineage>
</organism>
<keyword evidence="1" id="KW-0677">Repeat</keyword>
<name>A0A8J5XB70_DIALT</name>
<feature type="compositionally biased region" description="Pro residues" evidence="2">
    <location>
        <begin position="9"/>
        <end position="26"/>
    </location>
</feature>
<evidence type="ECO:0000259" key="3">
    <source>
        <dbReference type="Pfam" id="PF17830"/>
    </source>
</evidence>
<dbReference type="Gene3D" id="1.10.260.100">
    <property type="match status" value="2"/>
</dbReference>
<protein>
    <recommendedName>
        <fullName evidence="3">STI1/HOP DP domain-containing protein</fullName>
    </recommendedName>
</protein>
<accession>A0A8J5XB70</accession>
<gene>
    <name evidence="4" type="ORF">KFE25_002693</name>
</gene>
<sequence>MEDADEPPPLEPPPRARVVDPPPPLDGEPARGAARAASTARAHAPAPKGGAGGAGSMGLKKGFLSAGAPKPRAAAAAATLAASAKREEPEVIRPAQGLPSGALAGLRIDEVQDALKGAGAKLASNTEWVTDDLLAKMQADPILRQGLTNPRFQAVIAELQTDPQSAMARHAADGELQMFIMRFMQLMASHLSALAPAQRGGGDGGRAAGVVTRPADTAAEITPALSAEDRAAEELARKALADPQLRAVLEDADVQRVLQHVQARNVAPVEALMRRPDMVAKLQRLAGAGLLQMNWAH</sequence>
<keyword evidence="5" id="KW-1185">Reference proteome</keyword>
<reference evidence="4" key="1">
    <citation type="submission" date="2021-05" db="EMBL/GenBank/DDBJ databases">
        <title>The genome of the haptophyte Pavlova lutheri (Diacronema luteri, Pavlovales) - a model for lipid biosynthesis in eukaryotic algae.</title>
        <authorList>
            <person name="Hulatt C.J."/>
            <person name="Posewitz M.C."/>
        </authorList>
    </citation>
    <scope>NUCLEOTIDE SEQUENCE</scope>
    <source>
        <strain evidence="4">NIVA-4/92</strain>
    </source>
</reference>
<evidence type="ECO:0000313" key="5">
    <source>
        <dbReference type="Proteomes" id="UP000751190"/>
    </source>
</evidence>
<feature type="domain" description="STI1/HOP DP" evidence="3">
    <location>
        <begin position="132"/>
        <end position="176"/>
    </location>
</feature>